<dbReference type="PROSITE" id="PS51935">
    <property type="entry name" value="NLPC_P60"/>
    <property type="match status" value="1"/>
</dbReference>
<name>A0ABD5F5G6_ENTAV</name>
<comment type="caution">
    <text evidence="6">The sequence shown here is derived from an EMBL/GenBank/DDBJ whole genome shotgun (WGS) entry which is preliminary data.</text>
</comment>
<proteinExistence type="inferred from homology"/>
<evidence type="ECO:0000259" key="5">
    <source>
        <dbReference type="PROSITE" id="PS51935"/>
    </source>
</evidence>
<dbReference type="AlphaFoldDB" id="A0ABD5F5G6"/>
<accession>A0ABD5F5G6</accession>
<sequence length="331" mass="37365">MAVNIETAIKNMYDLMNRRITYSMYGCRTGNGCSSADCSGAIYDSLRKAGMPNAGWVLNTDSMHDWLLRNGWQQIAFNRDWNMQRGDIIIFGYRGSSGGAAGHIVMATDTQNVIHCNYSANGVSVNNEAGMPYSMGWYVYRLVGGSTSNPPTTPPQPVAGKNGIAIDNVSYEQAKNLVPYIQSRYAWTLARDQIQRVKQPNGVYTLVIKADNKYKYENSVNRLKQELKTYYPGYMQQNIAIVDGDKKVIKIEARNLTDAQSKKMEDHMRKFLCDITLYDQTYGEPNAYGTWDVRVMGEGFNNTDAPIVLREIQEYATKLKVPKAHIKGFKY</sequence>
<evidence type="ECO:0000256" key="4">
    <source>
        <dbReference type="ARBA" id="ARBA00022807"/>
    </source>
</evidence>
<reference evidence="6 7" key="1">
    <citation type="submission" date="2023-03" db="EMBL/GenBank/DDBJ databases">
        <authorList>
            <person name="Shen W."/>
            <person name="Cai J."/>
        </authorList>
    </citation>
    <scope>NUCLEOTIDE SEQUENCE [LARGE SCALE GENOMIC DNA]</scope>
    <source>
        <strain evidence="6 7">Y2</strain>
    </source>
</reference>
<dbReference type="InterPro" id="IPR038765">
    <property type="entry name" value="Papain-like_cys_pep_sf"/>
</dbReference>
<gene>
    <name evidence="6" type="ORF">P7D79_03700</name>
</gene>
<comment type="similarity">
    <text evidence="1">Belongs to the peptidase C40 family.</text>
</comment>
<organism evidence="6 7">
    <name type="scientific">Enterococcus avium</name>
    <name type="common">Streptococcus avium</name>
    <dbReference type="NCBI Taxonomy" id="33945"/>
    <lineage>
        <taxon>Bacteria</taxon>
        <taxon>Bacillati</taxon>
        <taxon>Bacillota</taxon>
        <taxon>Bacilli</taxon>
        <taxon>Lactobacillales</taxon>
        <taxon>Enterococcaceae</taxon>
        <taxon>Enterococcus</taxon>
    </lineage>
</organism>
<dbReference type="Proteomes" id="UP001264335">
    <property type="component" value="Unassembled WGS sequence"/>
</dbReference>
<dbReference type="SUPFAM" id="SSF54001">
    <property type="entry name" value="Cysteine proteinases"/>
    <property type="match status" value="1"/>
</dbReference>
<dbReference type="InterPro" id="IPR000064">
    <property type="entry name" value="NLP_P60_dom"/>
</dbReference>
<evidence type="ECO:0000256" key="2">
    <source>
        <dbReference type="ARBA" id="ARBA00022670"/>
    </source>
</evidence>
<dbReference type="EMBL" id="JARPWY010000006">
    <property type="protein sequence ID" value="MDT2513334.1"/>
    <property type="molecule type" value="Genomic_DNA"/>
</dbReference>
<dbReference type="GO" id="GO:0008234">
    <property type="term" value="F:cysteine-type peptidase activity"/>
    <property type="evidence" value="ECO:0007669"/>
    <property type="project" value="UniProtKB-KW"/>
</dbReference>
<dbReference type="RefSeq" id="WP_311924185.1">
    <property type="nucleotide sequence ID" value="NZ_JARPWV010000038.1"/>
</dbReference>
<keyword evidence="3" id="KW-0378">Hydrolase</keyword>
<dbReference type="Gene3D" id="3.90.1720.10">
    <property type="entry name" value="endopeptidase domain like (from Nostoc punctiforme)"/>
    <property type="match status" value="1"/>
</dbReference>
<feature type="domain" description="NlpC/P60" evidence="5">
    <location>
        <begin position="2"/>
        <end position="149"/>
    </location>
</feature>
<protein>
    <submittedName>
        <fullName evidence="6">Peptidoglycan amidohydrolase family protein</fullName>
    </submittedName>
</protein>
<evidence type="ECO:0000256" key="1">
    <source>
        <dbReference type="ARBA" id="ARBA00007074"/>
    </source>
</evidence>
<evidence type="ECO:0000313" key="6">
    <source>
        <dbReference type="EMBL" id="MDT2513334.1"/>
    </source>
</evidence>
<dbReference type="GO" id="GO:0006508">
    <property type="term" value="P:proteolysis"/>
    <property type="evidence" value="ECO:0007669"/>
    <property type="project" value="UniProtKB-KW"/>
</dbReference>
<dbReference type="Pfam" id="PF05382">
    <property type="entry name" value="Amidase_5"/>
    <property type="match status" value="1"/>
</dbReference>
<keyword evidence="2" id="KW-0645">Protease</keyword>
<keyword evidence="4" id="KW-0788">Thiol protease</keyword>
<evidence type="ECO:0000313" key="7">
    <source>
        <dbReference type="Proteomes" id="UP001264335"/>
    </source>
</evidence>
<evidence type="ECO:0000256" key="3">
    <source>
        <dbReference type="ARBA" id="ARBA00022801"/>
    </source>
</evidence>
<dbReference type="InterPro" id="IPR008044">
    <property type="entry name" value="Phage_lysin"/>
</dbReference>